<feature type="domain" description="Exonuclease" evidence="5">
    <location>
        <begin position="1"/>
        <end position="171"/>
    </location>
</feature>
<reference evidence="6" key="1">
    <citation type="submission" date="2022-10" db="EMBL/GenBank/DDBJ databases">
        <title>Culturing micro-colonial fungi from biological soil crusts in the Mojave desert and describing Neophaeococcomyces mojavensis, and introducing the new genera and species Taxawa tesnikishii.</title>
        <authorList>
            <person name="Kurbessoian T."/>
            <person name="Stajich J.E."/>
        </authorList>
    </citation>
    <scope>NUCLEOTIDE SEQUENCE</scope>
    <source>
        <strain evidence="6">TK_35</strain>
    </source>
</reference>
<evidence type="ECO:0000256" key="2">
    <source>
        <dbReference type="ARBA" id="ARBA00022722"/>
    </source>
</evidence>
<evidence type="ECO:0000313" key="7">
    <source>
        <dbReference type="Proteomes" id="UP001172681"/>
    </source>
</evidence>
<organism evidence="6 7">
    <name type="scientific">Knufia peltigerae</name>
    <dbReference type="NCBI Taxonomy" id="1002370"/>
    <lineage>
        <taxon>Eukaryota</taxon>
        <taxon>Fungi</taxon>
        <taxon>Dikarya</taxon>
        <taxon>Ascomycota</taxon>
        <taxon>Pezizomycotina</taxon>
        <taxon>Eurotiomycetes</taxon>
        <taxon>Chaetothyriomycetidae</taxon>
        <taxon>Chaetothyriales</taxon>
        <taxon>Trichomeriaceae</taxon>
        <taxon>Knufia</taxon>
    </lineage>
</organism>
<dbReference type="Pfam" id="PF00929">
    <property type="entry name" value="RNase_T"/>
    <property type="match status" value="1"/>
</dbReference>
<evidence type="ECO:0000256" key="4">
    <source>
        <dbReference type="ARBA" id="ARBA00022839"/>
    </source>
</evidence>
<dbReference type="SUPFAM" id="SSF53098">
    <property type="entry name" value="Ribonuclease H-like"/>
    <property type="match status" value="1"/>
</dbReference>
<evidence type="ECO:0000259" key="5">
    <source>
        <dbReference type="SMART" id="SM00479"/>
    </source>
</evidence>
<evidence type="ECO:0000256" key="3">
    <source>
        <dbReference type="ARBA" id="ARBA00022801"/>
    </source>
</evidence>
<dbReference type="CDD" id="cd06135">
    <property type="entry name" value="Orn"/>
    <property type="match status" value="1"/>
</dbReference>
<dbReference type="GO" id="GO:0005739">
    <property type="term" value="C:mitochondrion"/>
    <property type="evidence" value="ECO:0007669"/>
    <property type="project" value="TreeGrafter"/>
</dbReference>
<sequence>MTGLDPATDTIMSVSCVLTNSDLVPLDNEGFDAVIQHTPSQLSTMSEWCVRTHGASGLTRACIESTTTAPVAARALLQYIRRYVPEPRRALLAGNSVHADKMFLMAPPWNVILDHLHYRLFDVSATKEMIRRWASPAVLEGAPVKQLMHTAREDIRESLTEARYYKRLIEGLSPVSGHDVLGVNSGGDVNMTTTRAAAPEPSPASNHTMLNPAAGSIPGGGFVSGTTAAPISSSSYASASASVVGPTTAQDEWDMQKLNNASVGGTTTMYDGFRTDVP</sequence>
<dbReference type="AlphaFoldDB" id="A0AA39CS05"/>
<dbReference type="PANTHER" id="PTHR11046">
    <property type="entry name" value="OLIGORIBONUCLEASE, MITOCHONDRIAL"/>
    <property type="match status" value="1"/>
</dbReference>
<comment type="caution">
    <text evidence="6">The sequence shown here is derived from an EMBL/GenBank/DDBJ whole genome shotgun (WGS) entry which is preliminary data.</text>
</comment>
<gene>
    <name evidence="6" type="primary">rex2</name>
    <name evidence="6" type="ORF">H2204_012762</name>
</gene>
<keyword evidence="7" id="KW-1185">Reference proteome</keyword>
<protein>
    <submittedName>
        <fullName evidence="6">Phosphatidylinositol 3,4,5-trisphosphate-dependent Rac exchanger 2 protein</fullName>
    </submittedName>
</protein>
<dbReference type="InterPro" id="IPR022894">
    <property type="entry name" value="Oligoribonuclease"/>
</dbReference>
<dbReference type="Gene3D" id="3.30.420.10">
    <property type="entry name" value="Ribonuclease H-like superfamily/Ribonuclease H"/>
    <property type="match status" value="1"/>
</dbReference>
<dbReference type="GO" id="GO:0000175">
    <property type="term" value="F:3'-5'-RNA exonuclease activity"/>
    <property type="evidence" value="ECO:0007669"/>
    <property type="project" value="InterPro"/>
</dbReference>
<proteinExistence type="inferred from homology"/>
<dbReference type="InterPro" id="IPR036397">
    <property type="entry name" value="RNaseH_sf"/>
</dbReference>
<accession>A0AA39CS05</accession>
<keyword evidence="4" id="KW-0269">Exonuclease</keyword>
<keyword evidence="3" id="KW-0378">Hydrolase</keyword>
<dbReference type="PANTHER" id="PTHR11046:SF0">
    <property type="entry name" value="OLIGORIBONUCLEASE, MITOCHONDRIAL"/>
    <property type="match status" value="1"/>
</dbReference>
<dbReference type="NCBIfam" id="NF003765">
    <property type="entry name" value="PRK05359.1"/>
    <property type="match status" value="1"/>
</dbReference>
<dbReference type="SMART" id="SM00479">
    <property type="entry name" value="EXOIII"/>
    <property type="match status" value="1"/>
</dbReference>
<dbReference type="InterPro" id="IPR013520">
    <property type="entry name" value="Ribonucl_H"/>
</dbReference>
<evidence type="ECO:0000256" key="1">
    <source>
        <dbReference type="ARBA" id="ARBA00009921"/>
    </source>
</evidence>
<keyword evidence="2" id="KW-0540">Nuclease</keyword>
<dbReference type="EMBL" id="JAPDRN010000134">
    <property type="protein sequence ID" value="KAJ9619115.1"/>
    <property type="molecule type" value="Genomic_DNA"/>
</dbReference>
<name>A0AA39CS05_9EURO</name>
<comment type="similarity">
    <text evidence="1">Belongs to the oligoribonuclease family.</text>
</comment>
<evidence type="ECO:0000313" key="6">
    <source>
        <dbReference type="EMBL" id="KAJ9619115.1"/>
    </source>
</evidence>
<dbReference type="InterPro" id="IPR012337">
    <property type="entry name" value="RNaseH-like_sf"/>
</dbReference>
<dbReference type="GO" id="GO:0003676">
    <property type="term" value="F:nucleic acid binding"/>
    <property type="evidence" value="ECO:0007669"/>
    <property type="project" value="InterPro"/>
</dbReference>
<dbReference type="Proteomes" id="UP001172681">
    <property type="component" value="Unassembled WGS sequence"/>
</dbReference>